<dbReference type="InterPro" id="IPR051824">
    <property type="entry name" value="LRR_Rcpt-Like_S/T_Kinase"/>
</dbReference>
<dbReference type="GO" id="GO:0005886">
    <property type="term" value="C:plasma membrane"/>
    <property type="evidence" value="ECO:0007669"/>
    <property type="project" value="TreeGrafter"/>
</dbReference>
<keyword evidence="1" id="KW-0675">Receptor</keyword>
<name>A0A833VXG5_9POAL</name>
<evidence type="ECO:0000313" key="1">
    <source>
        <dbReference type="EMBL" id="KAF3339673.1"/>
    </source>
</evidence>
<gene>
    <name evidence="1" type="ORF">FCM35_KLT15444</name>
</gene>
<proteinExistence type="predicted"/>
<dbReference type="PANTHER" id="PTHR48006:SF34">
    <property type="entry name" value="OS08G0203700 PROTEIN"/>
    <property type="match status" value="1"/>
</dbReference>
<accession>A0A833VXG5</accession>
<dbReference type="InterPro" id="IPR032675">
    <property type="entry name" value="LRR_dom_sf"/>
</dbReference>
<dbReference type="OrthoDB" id="671703at2759"/>
<keyword evidence="2" id="KW-1185">Reference proteome</keyword>
<reference evidence="1" key="1">
    <citation type="submission" date="2020-01" db="EMBL/GenBank/DDBJ databases">
        <title>Genome sequence of Kobresia littledalei, the first chromosome-level genome in the family Cyperaceae.</title>
        <authorList>
            <person name="Qu G."/>
        </authorList>
    </citation>
    <scope>NUCLEOTIDE SEQUENCE</scope>
    <source>
        <strain evidence="1">C.B.Clarke</strain>
        <tissue evidence="1">Leaf</tissue>
    </source>
</reference>
<dbReference type="AlphaFoldDB" id="A0A833VXG5"/>
<protein>
    <submittedName>
        <fullName evidence="1">LRR receptor-like serine/threonine-protein kinase</fullName>
    </submittedName>
</protein>
<dbReference type="EMBL" id="SWLB01000003">
    <property type="protein sequence ID" value="KAF3339673.1"/>
    <property type="molecule type" value="Genomic_DNA"/>
</dbReference>
<dbReference type="Gene3D" id="3.80.10.10">
    <property type="entry name" value="Ribonuclease Inhibitor"/>
    <property type="match status" value="1"/>
</dbReference>
<keyword evidence="1" id="KW-0418">Kinase</keyword>
<organism evidence="1 2">
    <name type="scientific">Carex littledalei</name>
    <dbReference type="NCBI Taxonomy" id="544730"/>
    <lineage>
        <taxon>Eukaryota</taxon>
        <taxon>Viridiplantae</taxon>
        <taxon>Streptophyta</taxon>
        <taxon>Embryophyta</taxon>
        <taxon>Tracheophyta</taxon>
        <taxon>Spermatophyta</taxon>
        <taxon>Magnoliopsida</taxon>
        <taxon>Liliopsida</taxon>
        <taxon>Poales</taxon>
        <taxon>Cyperaceae</taxon>
        <taxon>Cyperoideae</taxon>
        <taxon>Cariceae</taxon>
        <taxon>Carex</taxon>
        <taxon>Carex subgen. Euthyceras</taxon>
    </lineage>
</organism>
<dbReference type="SUPFAM" id="SSF52058">
    <property type="entry name" value="L domain-like"/>
    <property type="match status" value="1"/>
</dbReference>
<dbReference type="PANTHER" id="PTHR48006">
    <property type="entry name" value="LEUCINE-RICH REPEAT-CONTAINING PROTEIN DDB_G0281931-RELATED"/>
    <property type="match status" value="1"/>
</dbReference>
<comment type="caution">
    <text evidence="1">The sequence shown here is derived from an EMBL/GenBank/DDBJ whole genome shotgun (WGS) entry which is preliminary data.</text>
</comment>
<sequence length="189" mass="21436">MELSQVVAVNTILGRWGQSADLNWNISGELCSGWAIDSTDLDFNLNFNPGIKCNCTYNSNKTCHIVTLRVYALDVGGTIPDELQNLSYLSNFYIDSSGLSGELPETLSNLINMTKLIIFLSIWVSTSNYISSYFWDILLGVNIKLDSTFFHSYEHKRDYQTTSNCLLCSVYELELFVLRIATSHFRHDC</sequence>
<keyword evidence="1" id="KW-0808">Transferase</keyword>
<dbReference type="GO" id="GO:0016301">
    <property type="term" value="F:kinase activity"/>
    <property type="evidence" value="ECO:0007669"/>
    <property type="project" value="UniProtKB-KW"/>
</dbReference>
<evidence type="ECO:0000313" key="2">
    <source>
        <dbReference type="Proteomes" id="UP000623129"/>
    </source>
</evidence>
<dbReference type="Proteomes" id="UP000623129">
    <property type="component" value="Unassembled WGS sequence"/>
</dbReference>